<dbReference type="Proteomes" id="UP000561726">
    <property type="component" value="Unassembled WGS sequence"/>
</dbReference>
<gene>
    <name evidence="2" type="ORF">BJ997_001295</name>
    <name evidence="1" type="ORF">GY21_07440</name>
</gene>
<name>A0A099JIT4_9MICO</name>
<dbReference type="InterPro" id="IPR046288">
    <property type="entry name" value="DUF6325"/>
</dbReference>
<dbReference type="EMBL" id="JPXF01000024">
    <property type="protein sequence ID" value="KGJ77532.1"/>
    <property type="molecule type" value="Genomic_DNA"/>
</dbReference>
<evidence type="ECO:0008006" key="5">
    <source>
        <dbReference type="Google" id="ProtNLM"/>
    </source>
</evidence>
<dbReference type="Pfam" id="PF19850">
    <property type="entry name" value="DUF6325"/>
    <property type="match status" value="1"/>
</dbReference>
<sequence>MSDFEYGPVELVLIGFDGDRPGPEVGQAVLDLVEEKTINLLDLVFVSKNLDGELRVLEIDELERGPLSGLALLERGLTGQEDVEALAEAVAPGASAAVLAVELVWAKNLAEALFRSGGRVLDSVRIPALVVNSILGDTVTDTVTD</sequence>
<evidence type="ECO:0000313" key="3">
    <source>
        <dbReference type="Proteomes" id="UP000029864"/>
    </source>
</evidence>
<evidence type="ECO:0000313" key="2">
    <source>
        <dbReference type="EMBL" id="MBB5640747.1"/>
    </source>
</evidence>
<dbReference type="AlphaFoldDB" id="A0A099JIT4"/>
<evidence type="ECO:0000313" key="1">
    <source>
        <dbReference type="EMBL" id="KGJ77532.1"/>
    </source>
</evidence>
<proteinExistence type="predicted"/>
<dbReference type="STRING" id="1001240.GY21_07440"/>
<dbReference type="Proteomes" id="UP000029864">
    <property type="component" value="Unassembled WGS sequence"/>
</dbReference>
<evidence type="ECO:0000313" key="4">
    <source>
        <dbReference type="Proteomes" id="UP000561726"/>
    </source>
</evidence>
<keyword evidence="3" id="KW-1185">Reference proteome</keyword>
<accession>A0A099JIT4</accession>
<dbReference type="eggNOG" id="COG4803">
    <property type="taxonomic scope" value="Bacteria"/>
</dbReference>
<organism evidence="1 3">
    <name type="scientific">Cryobacterium roopkundense</name>
    <dbReference type="NCBI Taxonomy" id="1001240"/>
    <lineage>
        <taxon>Bacteria</taxon>
        <taxon>Bacillati</taxon>
        <taxon>Actinomycetota</taxon>
        <taxon>Actinomycetes</taxon>
        <taxon>Micrococcales</taxon>
        <taxon>Microbacteriaceae</taxon>
        <taxon>Cryobacterium</taxon>
    </lineage>
</organism>
<dbReference type="EMBL" id="JACHBQ010000001">
    <property type="protein sequence ID" value="MBB5640747.1"/>
    <property type="molecule type" value="Genomic_DNA"/>
</dbReference>
<reference evidence="2 4" key="2">
    <citation type="submission" date="2020-08" db="EMBL/GenBank/DDBJ databases">
        <title>Sequencing the genomes of 1000 actinobacteria strains.</title>
        <authorList>
            <person name="Klenk H.-P."/>
        </authorList>
    </citation>
    <scope>NUCLEOTIDE SEQUENCE [LARGE SCALE GENOMIC DNA]</scope>
    <source>
        <strain evidence="2 4">DSM 21065</strain>
    </source>
</reference>
<protein>
    <recommendedName>
        <fullName evidence="5">DUF1269 domain-containing protein</fullName>
    </recommendedName>
</protein>
<reference evidence="1 3" key="1">
    <citation type="submission" date="2014-08" db="EMBL/GenBank/DDBJ databases">
        <authorList>
            <person name="Sisinthy S."/>
        </authorList>
    </citation>
    <scope>NUCLEOTIDE SEQUENCE [LARGE SCALE GENOMIC DNA]</scope>
    <source>
        <strain evidence="1 3">RuG17</strain>
    </source>
</reference>
<comment type="caution">
    <text evidence="1">The sequence shown here is derived from an EMBL/GenBank/DDBJ whole genome shotgun (WGS) entry which is preliminary data.</text>
</comment>
<dbReference type="OrthoDB" id="4464342at2"/>
<dbReference type="RefSeq" id="WP_035836102.1">
    <property type="nucleotide sequence ID" value="NZ_JACHBQ010000001.1"/>
</dbReference>